<organism evidence="2 3">
    <name type="scientific">Yanofskybacteria sp. (strain GW2011_GWA1_39_13)</name>
    <dbReference type="NCBI Taxonomy" id="1619019"/>
    <lineage>
        <taxon>Bacteria</taxon>
        <taxon>Candidatus Yanofskyibacteriota</taxon>
    </lineage>
</organism>
<reference evidence="2 3" key="1">
    <citation type="journal article" date="2015" name="Nature">
        <title>rRNA introns, odd ribosomes, and small enigmatic genomes across a large radiation of phyla.</title>
        <authorList>
            <person name="Brown C.T."/>
            <person name="Hug L.A."/>
            <person name="Thomas B.C."/>
            <person name="Sharon I."/>
            <person name="Castelle C.J."/>
            <person name="Singh A."/>
            <person name="Wilkins M.J."/>
            <person name="Williams K.H."/>
            <person name="Banfield J.F."/>
        </authorList>
    </citation>
    <scope>NUCLEOTIDE SEQUENCE [LARGE SCALE GENOMIC DNA]</scope>
    <source>
        <strain evidence="3">GW2011_GWA1_39_13</strain>
    </source>
</reference>
<comment type="caution">
    <text evidence="2">The sequence shown here is derived from an EMBL/GenBank/DDBJ whole genome shotgun (WGS) entry which is preliminary data.</text>
</comment>
<gene>
    <name evidence="2" type="ORF">UT29_C0002G0039</name>
</gene>
<name>A0A0G0QLA0_YANXG</name>
<proteinExistence type="predicted"/>
<dbReference type="AlphaFoldDB" id="A0A0G0QLA0"/>
<evidence type="ECO:0000259" key="1">
    <source>
        <dbReference type="PROSITE" id="PS51494"/>
    </source>
</evidence>
<dbReference type="EMBL" id="LBWF01000002">
    <property type="protein sequence ID" value="KKR02477.1"/>
    <property type="molecule type" value="Genomic_DNA"/>
</dbReference>
<evidence type="ECO:0000313" key="3">
    <source>
        <dbReference type="Proteomes" id="UP000034845"/>
    </source>
</evidence>
<dbReference type="Proteomes" id="UP000034845">
    <property type="component" value="Unassembled WGS sequence"/>
</dbReference>
<protein>
    <recommendedName>
        <fullName evidence="1">Peptidase S55 domain-containing protein</fullName>
    </recommendedName>
</protein>
<dbReference type="PROSITE" id="PS51494">
    <property type="entry name" value="SPOIVB"/>
    <property type="match status" value="1"/>
</dbReference>
<dbReference type="InterPro" id="IPR008763">
    <property type="entry name" value="Peptidase_S55"/>
</dbReference>
<evidence type="ECO:0000313" key="2">
    <source>
        <dbReference type="EMBL" id="KKR02477.1"/>
    </source>
</evidence>
<feature type="domain" description="Peptidase S55" evidence="1">
    <location>
        <begin position="1"/>
        <end position="155"/>
    </location>
</feature>
<accession>A0A0G0QLA0</accession>
<sequence length="604" mass="65680">MKCFFRLLSAFLLVGLFGVDAFANIPKILLLKDLKPGTLAIGFSVFKGVEPLPFNVVLGESIDKMGSRFILARISGGPMDTPLEKIGAISGMSGSPIFVNCTDLGDCIKNGTLVGALSYRIGSFIEGGMNCLLTPAEYMLGSRFGGYMAASQLSNRMSSKINIEGKEFVNLMVLPKIDGLGSQATLDQKCDESVKGELKPGSMVTVFLTKGTISFGGSGTVVWRDGDEIYIFGHPFLGTGMINYPFVHVAVADTVQTPTGAYKLPSCSLDTEGTMLVDGAFEVAGLIDRTPAPTIPLKVELHLNDNGAIMEEDVVPSPMMSDVIKQIPVLWAGQLLGDLNTLSIAYQVRIVVKNNPEIFLKNITSARAEGNPFAKLFGKIDATLQKLDALGVSGYGIEKIDVHVDFIESPNIWIKKTAFLSQKEATPGEVIYANVVLEEVSSGTIKQMSFPVKVPLDFKDRMGVGASSVDILIQSSGKFTDKKSPVGGASVGDFVRQLNQTMNYKTNVLYIQQIMPRLKSDEETDGANAKTSVKPAWKWTELQEGDLRLFPSNDKSEIVLTLSPELKGFIDFDATLSLEVKDEEAVVLEKKESKKRKWFDFLKK</sequence>